<dbReference type="PANTHER" id="PTHR43292:SF4">
    <property type="entry name" value="ACYL-COA DEHYDROGENASE FADE34"/>
    <property type="match status" value="1"/>
</dbReference>
<sequence>MAAAGAEEGSLRELRLEVRSFLEAQRRAGAFVPAVDGWQSGIDPEFSRALGGRGLVGMTVPVEYGGHGRTQAERYVVLEELLASGAPVAAHWVADRQMAPAILKHGTPAQRERLLPGIAAGERLFAIGMSEPDAGSDLASIRTRARREGGGWRLRGTKVWTSGAHRATNALVLARTADSETRHAGLSQFVVDLPHPDIHVKPLHTIDGGSHFNEVVLDDAWIPEAALLGQEGAGWAQVTAELAYERSGPERLLTTMPLLRAWDAARRREATSLGPRDAIGPVVSRVIALREMSRAVAEVIQDGGDPAVAAAMVKDSGTLFEQHLVDEVRRAVDAELDPDAAGLTGLLAQAVLRAPAFTLRGGANEVLRSIIVKGLR</sequence>
<evidence type="ECO:0000259" key="5">
    <source>
        <dbReference type="Pfam" id="PF02770"/>
    </source>
</evidence>
<keyword evidence="2" id="KW-0285">Flavoprotein</keyword>
<gene>
    <name evidence="7" type="ORF">ISG29_16485</name>
</gene>
<dbReference type="FunFam" id="2.40.110.10:FF:000011">
    <property type="entry name" value="Acyl-CoA dehydrogenase FadE34"/>
    <property type="match status" value="1"/>
</dbReference>
<evidence type="ECO:0000256" key="1">
    <source>
        <dbReference type="ARBA" id="ARBA00001974"/>
    </source>
</evidence>
<dbReference type="SUPFAM" id="SSF56645">
    <property type="entry name" value="Acyl-CoA dehydrogenase NM domain-like"/>
    <property type="match status" value="1"/>
</dbReference>
<dbReference type="InterPro" id="IPR046373">
    <property type="entry name" value="Acyl-CoA_Oxase/DH_mid-dom_sf"/>
</dbReference>
<proteinExistence type="predicted"/>
<reference evidence="7" key="1">
    <citation type="submission" date="2020-11" db="EMBL/GenBank/DDBJ databases">
        <title>Nocardioides sp. CBS4Y-1, whole genome shotgun sequence.</title>
        <authorList>
            <person name="Tuo L."/>
        </authorList>
    </citation>
    <scope>NUCLEOTIDE SEQUENCE</scope>
    <source>
        <strain evidence="7">CBS4Y-1</strain>
    </source>
</reference>
<evidence type="ECO:0000256" key="3">
    <source>
        <dbReference type="ARBA" id="ARBA00022827"/>
    </source>
</evidence>
<dbReference type="InterPro" id="IPR013786">
    <property type="entry name" value="AcylCoA_DH/ox_N"/>
</dbReference>
<organism evidence="7 8">
    <name type="scientific">Nocardioides acrostichi</name>
    <dbReference type="NCBI Taxonomy" id="2784339"/>
    <lineage>
        <taxon>Bacteria</taxon>
        <taxon>Bacillati</taxon>
        <taxon>Actinomycetota</taxon>
        <taxon>Actinomycetes</taxon>
        <taxon>Propionibacteriales</taxon>
        <taxon>Nocardioidaceae</taxon>
        <taxon>Nocardioides</taxon>
    </lineage>
</organism>
<comment type="cofactor">
    <cofactor evidence="1">
        <name>FAD</name>
        <dbReference type="ChEBI" id="CHEBI:57692"/>
    </cofactor>
</comment>
<comment type="caution">
    <text evidence="7">The sequence shown here is derived from an EMBL/GenBank/DDBJ whole genome shotgun (WGS) entry which is preliminary data.</text>
</comment>
<dbReference type="InterPro" id="IPR037069">
    <property type="entry name" value="AcylCoA_DH/ox_N_sf"/>
</dbReference>
<evidence type="ECO:0000256" key="2">
    <source>
        <dbReference type="ARBA" id="ARBA00022630"/>
    </source>
</evidence>
<dbReference type="GO" id="GO:0050660">
    <property type="term" value="F:flavin adenine dinucleotide binding"/>
    <property type="evidence" value="ECO:0007669"/>
    <property type="project" value="InterPro"/>
</dbReference>
<dbReference type="Proteomes" id="UP000656804">
    <property type="component" value="Unassembled WGS sequence"/>
</dbReference>
<dbReference type="EMBL" id="JADIVZ010000010">
    <property type="protein sequence ID" value="MBF4163289.1"/>
    <property type="molecule type" value="Genomic_DNA"/>
</dbReference>
<evidence type="ECO:0000256" key="4">
    <source>
        <dbReference type="ARBA" id="ARBA00023002"/>
    </source>
</evidence>
<dbReference type="Gene3D" id="2.40.110.10">
    <property type="entry name" value="Butyryl-CoA Dehydrogenase, subunit A, domain 2"/>
    <property type="match status" value="1"/>
</dbReference>
<dbReference type="InterPro" id="IPR009100">
    <property type="entry name" value="AcylCoA_DH/oxidase_NM_dom_sf"/>
</dbReference>
<protein>
    <submittedName>
        <fullName evidence="7">Acyl-CoA dehydrogenase family protein</fullName>
    </submittedName>
</protein>
<feature type="domain" description="Acyl-CoA dehydrogenase/oxidase N-terminal" evidence="6">
    <location>
        <begin position="12"/>
        <end position="122"/>
    </location>
</feature>
<dbReference type="GO" id="GO:0003995">
    <property type="term" value="F:acyl-CoA dehydrogenase activity"/>
    <property type="evidence" value="ECO:0007669"/>
    <property type="project" value="InterPro"/>
</dbReference>
<keyword evidence="4" id="KW-0560">Oxidoreductase</keyword>
<dbReference type="Gene3D" id="1.20.140.10">
    <property type="entry name" value="Butyryl-CoA Dehydrogenase, subunit A, domain 3"/>
    <property type="match status" value="1"/>
</dbReference>
<dbReference type="PANTHER" id="PTHR43292">
    <property type="entry name" value="ACYL-COA DEHYDROGENASE"/>
    <property type="match status" value="1"/>
</dbReference>
<dbReference type="InterPro" id="IPR036250">
    <property type="entry name" value="AcylCo_DH-like_C"/>
</dbReference>
<feature type="domain" description="Acyl-CoA oxidase/dehydrogenase middle" evidence="5">
    <location>
        <begin position="126"/>
        <end position="219"/>
    </location>
</feature>
<dbReference type="PROSITE" id="PS00072">
    <property type="entry name" value="ACYL_COA_DH_1"/>
    <property type="match status" value="1"/>
</dbReference>
<name>A0A930V3F9_9ACTN</name>
<evidence type="ECO:0000313" key="8">
    <source>
        <dbReference type="Proteomes" id="UP000656804"/>
    </source>
</evidence>
<dbReference type="InterPro" id="IPR006091">
    <property type="entry name" value="Acyl-CoA_Oxase/DH_mid-dom"/>
</dbReference>
<dbReference type="SUPFAM" id="SSF47203">
    <property type="entry name" value="Acyl-CoA dehydrogenase C-terminal domain-like"/>
    <property type="match status" value="1"/>
</dbReference>
<dbReference type="AlphaFoldDB" id="A0A930V3F9"/>
<dbReference type="Gene3D" id="1.10.540.10">
    <property type="entry name" value="Acyl-CoA dehydrogenase/oxidase, N-terminal domain"/>
    <property type="match status" value="1"/>
</dbReference>
<accession>A0A930V3F9</accession>
<dbReference type="InterPro" id="IPR052161">
    <property type="entry name" value="Mycobact_Acyl-CoA_DH"/>
</dbReference>
<keyword evidence="3" id="KW-0274">FAD</keyword>
<dbReference type="GO" id="GO:0005886">
    <property type="term" value="C:plasma membrane"/>
    <property type="evidence" value="ECO:0007669"/>
    <property type="project" value="TreeGrafter"/>
</dbReference>
<keyword evidence="8" id="KW-1185">Reference proteome</keyword>
<evidence type="ECO:0000313" key="7">
    <source>
        <dbReference type="EMBL" id="MBF4163289.1"/>
    </source>
</evidence>
<dbReference type="InterPro" id="IPR006089">
    <property type="entry name" value="Acyl-CoA_DH_CS"/>
</dbReference>
<dbReference type="Pfam" id="PF02771">
    <property type="entry name" value="Acyl-CoA_dh_N"/>
    <property type="match status" value="1"/>
</dbReference>
<dbReference type="Pfam" id="PF02770">
    <property type="entry name" value="Acyl-CoA_dh_M"/>
    <property type="match status" value="1"/>
</dbReference>
<evidence type="ECO:0000259" key="6">
    <source>
        <dbReference type="Pfam" id="PF02771"/>
    </source>
</evidence>